<name>E0VJI4_PEDHC</name>
<dbReference type="PANTHER" id="PTHR21398:SF22">
    <property type="entry name" value="IP12060P-RELATED"/>
    <property type="match status" value="1"/>
</dbReference>
<protein>
    <submittedName>
        <fullName evidence="1 2">Uncharacterized protein</fullName>
    </submittedName>
</protein>
<dbReference type="RefSeq" id="XP_002426278.1">
    <property type="nucleotide sequence ID" value="XM_002426233.1"/>
</dbReference>
<reference evidence="2" key="3">
    <citation type="submission" date="2021-02" db="UniProtKB">
        <authorList>
            <consortium name="EnsemblMetazoa"/>
        </authorList>
    </citation>
    <scope>IDENTIFICATION</scope>
    <source>
        <strain evidence="2">USDA</strain>
    </source>
</reference>
<keyword evidence="3" id="KW-1185">Reference proteome</keyword>
<dbReference type="OrthoDB" id="6340174at2759"/>
<evidence type="ECO:0000313" key="1">
    <source>
        <dbReference type="EMBL" id="EEB13540.1"/>
    </source>
</evidence>
<dbReference type="HOGENOM" id="CLU_053597_4_1_1"/>
<evidence type="ECO:0000313" key="2">
    <source>
        <dbReference type="EnsemblMetazoa" id="PHUM245550-PA"/>
    </source>
</evidence>
<dbReference type="VEuPathDB" id="VectorBase:PHUM245550"/>
<reference evidence="1" key="1">
    <citation type="submission" date="2007-04" db="EMBL/GenBank/DDBJ databases">
        <title>Annotation of Pediculus humanus corporis strain USDA.</title>
        <authorList>
            <person name="Kirkness E."/>
            <person name="Hannick L."/>
            <person name="Hass B."/>
            <person name="Bruggner R."/>
            <person name="Lawson D."/>
            <person name="Bidwell S."/>
            <person name="Joardar V."/>
            <person name="Caler E."/>
            <person name="Walenz B."/>
            <person name="Inman J."/>
            <person name="Schobel S."/>
            <person name="Galinsky K."/>
            <person name="Amedeo P."/>
            <person name="Strausberg R."/>
        </authorList>
    </citation>
    <scope>NUCLEOTIDE SEQUENCE</scope>
    <source>
        <strain evidence="1">USDA</strain>
    </source>
</reference>
<evidence type="ECO:0000313" key="3">
    <source>
        <dbReference type="Proteomes" id="UP000009046"/>
    </source>
</evidence>
<dbReference type="PANTHER" id="PTHR21398">
    <property type="entry name" value="AGAP007094-PA"/>
    <property type="match status" value="1"/>
</dbReference>
<sequence>MEIKLTVITLFFSIIHGKEIISREKRNVLFPSGSAMGIYLALALPVDLPQYEISMSFNYEANYILPSNATELALGPYHTEIRKARAVTRKKLYTYIEEIMLHRGFFGKPCLLRTICETQMNPIYGHNGLVGDIIHLMFT</sequence>
<dbReference type="eggNOG" id="ENOG502S8WF">
    <property type="taxonomic scope" value="Eukaryota"/>
</dbReference>
<dbReference type="GeneID" id="8230813"/>
<gene>
    <name evidence="2" type="primary">8230813</name>
    <name evidence="1" type="ORF">Phum_PHUM245550</name>
</gene>
<dbReference type="InParanoid" id="E0VJI4"/>
<dbReference type="InterPro" id="IPR006631">
    <property type="entry name" value="DM4_12"/>
</dbReference>
<dbReference type="EMBL" id="AAZO01002843">
    <property type="status" value="NOT_ANNOTATED_CDS"/>
    <property type="molecule type" value="Genomic_DNA"/>
</dbReference>
<organism>
    <name type="scientific">Pediculus humanus subsp. corporis</name>
    <name type="common">Body louse</name>
    <dbReference type="NCBI Taxonomy" id="121224"/>
    <lineage>
        <taxon>Eukaryota</taxon>
        <taxon>Metazoa</taxon>
        <taxon>Ecdysozoa</taxon>
        <taxon>Arthropoda</taxon>
        <taxon>Hexapoda</taxon>
        <taxon>Insecta</taxon>
        <taxon>Pterygota</taxon>
        <taxon>Neoptera</taxon>
        <taxon>Paraneoptera</taxon>
        <taxon>Psocodea</taxon>
        <taxon>Troctomorpha</taxon>
        <taxon>Phthiraptera</taxon>
        <taxon>Anoplura</taxon>
        <taxon>Pediculidae</taxon>
        <taxon>Pediculus</taxon>
    </lineage>
</organism>
<dbReference type="EMBL" id="DS235222">
    <property type="protein sequence ID" value="EEB13540.1"/>
    <property type="molecule type" value="Genomic_DNA"/>
</dbReference>
<dbReference type="EnsemblMetazoa" id="PHUM245550-RA">
    <property type="protein sequence ID" value="PHUM245550-PA"/>
    <property type="gene ID" value="PHUM245550"/>
</dbReference>
<accession>E0VJI4</accession>
<dbReference type="Pfam" id="PF07841">
    <property type="entry name" value="DM4_12"/>
    <property type="match status" value="1"/>
</dbReference>
<dbReference type="CTD" id="8230813"/>
<dbReference type="KEGG" id="phu:Phum_PHUM245550"/>
<reference evidence="1" key="2">
    <citation type="submission" date="2007-04" db="EMBL/GenBank/DDBJ databases">
        <title>The genome of the human body louse.</title>
        <authorList>
            <consortium name="The Human Body Louse Genome Consortium"/>
            <person name="Kirkness E."/>
            <person name="Walenz B."/>
            <person name="Hass B."/>
            <person name="Bruggner R."/>
            <person name="Strausberg R."/>
        </authorList>
    </citation>
    <scope>NUCLEOTIDE SEQUENCE</scope>
    <source>
        <strain evidence="1">USDA</strain>
    </source>
</reference>
<dbReference type="Proteomes" id="UP000009046">
    <property type="component" value="Unassembled WGS sequence"/>
</dbReference>
<dbReference type="OMA" id="TICETQM"/>
<dbReference type="AlphaFoldDB" id="E0VJI4"/>
<proteinExistence type="predicted"/>